<keyword evidence="2" id="KW-0808">Transferase</keyword>
<keyword evidence="6" id="KW-1185">Reference proteome</keyword>
<dbReference type="GO" id="GO:0032259">
    <property type="term" value="P:methylation"/>
    <property type="evidence" value="ECO:0007669"/>
    <property type="project" value="UniProtKB-KW"/>
</dbReference>
<evidence type="ECO:0000256" key="1">
    <source>
        <dbReference type="ARBA" id="ARBA00022603"/>
    </source>
</evidence>
<dbReference type="Proteomes" id="UP001610335">
    <property type="component" value="Unassembled WGS sequence"/>
</dbReference>
<evidence type="ECO:0000256" key="2">
    <source>
        <dbReference type="ARBA" id="ARBA00022679"/>
    </source>
</evidence>
<protein>
    <submittedName>
        <fullName evidence="5">S-adenosyl-L-methionine-dependent methyltransferase</fullName>
    </submittedName>
</protein>
<feature type="domain" description="Methyltransferase type 11" evidence="4">
    <location>
        <begin position="64"/>
        <end position="178"/>
    </location>
</feature>
<proteinExistence type="predicted"/>
<comment type="caution">
    <text evidence="5">The sequence shown here is derived from an EMBL/GenBank/DDBJ whole genome shotgun (WGS) entry which is preliminary data.</text>
</comment>
<organism evidence="5 6">
    <name type="scientific">Aspergillus cavernicola</name>
    <dbReference type="NCBI Taxonomy" id="176166"/>
    <lineage>
        <taxon>Eukaryota</taxon>
        <taxon>Fungi</taxon>
        <taxon>Dikarya</taxon>
        <taxon>Ascomycota</taxon>
        <taxon>Pezizomycotina</taxon>
        <taxon>Eurotiomycetes</taxon>
        <taxon>Eurotiomycetidae</taxon>
        <taxon>Eurotiales</taxon>
        <taxon>Aspergillaceae</taxon>
        <taxon>Aspergillus</taxon>
        <taxon>Aspergillus subgen. Nidulantes</taxon>
    </lineage>
</organism>
<evidence type="ECO:0000313" key="5">
    <source>
        <dbReference type="EMBL" id="KAL2827228.1"/>
    </source>
</evidence>
<gene>
    <name evidence="5" type="ORF">BDW59DRAFT_144428</name>
</gene>
<keyword evidence="1 5" id="KW-0489">Methyltransferase</keyword>
<dbReference type="PANTHER" id="PTHR43464">
    <property type="entry name" value="METHYLTRANSFERASE"/>
    <property type="match status" value="1"/>
</dbReference>
<dbReference type="PANTHER" id="PTHR43464:SF19">
    <property type="entry name" value="UBIQUINONE BIOSYNTHESIS O-METHYLTRANSFERASE, MITOCHONDRIAL"/>
    <property type="match status" value="1"/>
</dbReference>
<sequence>MALQPQNIYDDSAFFSAYGTLPRSQQGLSAAPEWPDLRHMVLHDRLPVSDSTDSTLALEGHRILDLGCGYGWFARWARDNGAAYVKAVDISHKMICQAMQFETNNPKGSSRSHLNSTSIGEINFEVGNIESITFSDNNREGGSYNIVYSSLAFHYVEDLARLYREIHSCLEKRGKLVFSVEHPISSAPIHPGPDWKSLEDEGGQEQKIWPLNCYSDEGWRVTSWLGVDGIRKYHRTVETYVKLLLENGFTLTGFKDWAPSIEDVAKHPEWTDERHRPYFLLICAEKK</sequence>
<reference evidence="5 6" key="1">
    <citation type="submission" date="2024-07" db="EMBL/GenBank/DDBJ databases">
        <title>Section-level genome sequencing and comparative genomics of Aspergillus sections Usti and Cavernicolus.</title>
        <authorList>
            <consortium name="Lawrence Berkeley National Laboratory"/>
            <person name="Nybo J.L."/>
            <person name="Vesth T.C."/>
            <person name="Theobald S."/>
            <person name="Frisvad J.C."/>
            <person name="Larsen T.O."/>
            <person name="Kjaerboelling I."/>
            <person name="Rothschild-Mancinelli K."/>
            <person name="Lyhne E.K."/>
            <person name="Kogle M.E."/>
            <person name="Barry K."/>
            <person name="Clum A."/>
            <person name="Na H."/>
            <person name="Ledsgaard L."/>
            <person name="Lin J."/>
            <person name="Lipzen A."/>
            <person name="Kuo A."/>
            <person name="Riley R."/>
            <person name="Mondo S."/>
            <person name="LaButti K."/>
            <person name="Haridas S."/>
            <person name="Pangalinan J."/>
            <person name="Salamov A.A."/>
            <person name="Simmons B.A."/>
            <person name="Magnuson J.K."/>
            <person name="Chen J."/>
            <person name="Drula E."/>
            <person name="Henrissat B."/>
            <person name="Wiebenga A."/>
            <person name="Lubbers R.J."/>
            <person name="Gomes A.C."/>
            <person name="Makela M.R."/>
            <person name="Stajich J."/>
            <person name="Grigoriev I.V."/>
            <person name="Mortensen U.H."/>
            <person name="De vries R.P."/>
            <person name="Baker S.E."/>
            <person name="Andersen M.R."/>
        </authorList>
    </citation>
    <scope>NUCLEOTIDE SEQUENCE [LARGE SCALE GENOMIC DNA]</scope>
    <source>
        <strain evidence="5 6">CBS 600.67</strain>
    </source>
</reference>
<dbReference type="CDD" id="cd02440">
    <property type="entry name" value="AdoMet_MTases"/>
    <property type="match status" value="1"/>
</dbReference>
<accession>A0ABR4IHH9</accession>
<dbReference type="EMBL" id="JBFXLS010000026">
    <property type="protein sequence ID" value="KAL2827228.1"/>
    <property type="molecule type" value="Genomic_DNA"/>
</dbReference>
<evidence type="ECO:0000313" key="6">
    <source>
        <dbReference type="Proteomes" id="UP001610335"/>
    </source>
</evidence>
<evidence type="ECO:0000256" key="3">
    <source>
        <dbReference type="ARBA" id="ARBA00022691"/>
    </source>
</evidence>
<dbReference type="Gene3D" id="3.40.50.150">
    <property type="entry name" value="Vaccinia Virus protein VP39"/>
    <property type="match status" value="1"/>
</dbReference>
<dbReference type="SUPFAM" id="SSF53335">
    <property type="entry name" value="S-adenosyl-L-methionine-dependent methyltransferases"/>
    <property type="match status" value="1"/>
</dbReference>
<evidence type="ECO:0000259" key="4">
    <source>
        <dbReference type="Pfam" id="PF08241"/>
    </source>
</evidence>
<name>A0ABR4IHH9_9EURO</name>
<dbReference type="InterPro" id="IPR029063">
    <property type="entry name" value="SAM-dependent_MTases_sf"/>
</dbReference>
<keyword evidence="3" id="KW-0949">S-adenosyl-L-methionine</keyword>
<dbReference type="GO" id="GO:0008168">
    <property type="term" value="F:methyltransferase activity"/>
    <property type="evidence" value="ECO:0007669"/>
    <property type="project" value="UniProtKB-KW"/>
</dbReference>
<dbReference type="Pfam" id="PF08241">
    <property type="entry name" value="Methyltransf_11"/>
    <property type="match status" value="1"/>
</dbReference>
<dbReference type="InterPro" id="IPR013216">
    <property type="entry name" value="Methyltransf_11"/>
</dbReference>